<name>A0A839GBH2_9BACT</name>
<dbReference type="EMBL" id="JACJIQ010000005">
    <property type="protein sequence ID" value="MBA9076904.1"/>
    <property type="molecule type" value="Genomic_DNA"/>
</dbReference>
<accession>A0A839GBH2</accession>
<dbReference type="AlphaFoldDB" id="A0A839GBH2"/>
<organism evidence="1 2">
    <name type="scientific">Rufibacter quisquiliarum</name>
    <dbReference type="NCBI Taxonomy" id="1549639"/>
    <lineage>
        <taxon>Bacteria</taxon>
        <taxon>Pseudomonadati</taxon>
        <taxon>Bacteroidota</taxon>
        <taxon>Cytophagia</taxon>
        <taxon>Cytophagales</taxon>
        <taxon>Hymenobacteraceae</taxon>
        <taxon>Rufibacter</taxon>
    </lineage>
</organism>
<reference evidence="1 2" key="1">
    <citation type="submission" date="2020-08" db="EMBL/GenBank/DDBJ databases">
        <title>Genomic Encyclopedia of Type Strains, Phase IV (KMG-IV): sequencing the most valuable type-strain genomes for metagenomic binning, comparative biology and taxonomic classification.</title>
        <authorList>
            <person name="Goeker M."/>
        </authorList>
    </citation>
    <scope>NUCLEOTIDE SEQUENCE [LARGE SCALE GENOMIC DNA]</scope>
    <source>
        <strain evidence="1 2">DSM 29854</strain>
    </source>
</reference>
<keyword evidence="2" id="KW-1185">Reference proteome</keyword>
<dbReference type="Proteomes" id="UP000563094">
    <property type="component" value="Unassembled WGS sequence"/>
</dbReference>
<evidence type="ECO:0000313" key="1">
    <source>
        <dbReference type="EMBL" id="MBA9076904.1"/>
    </source>
</evidence>
<proteinExistence type="predicted"/>
<dbReference type="RefSeq" id="WP_182512598.1">
    <property type="nucleotide sequence ID" value="NZ_JACJIQ010000005.1"/>
</dbReference>
<comment type="caution">
    <text evidence="1">The sequence shown here is derived from an EMBL/GenBank/DDBJ whole genome shotgun (WGS) entry which is preliminary data.</text>
</comment>
<sequence>MPLPMEADEPAMELLSWSEEPVLAEVDFPDALPPVFEVEAPALGVDDLLVLLFLEEESAPVVEVALFLEPVLLVVPPAAADPEVPEPMLEVVPEMPEALTPEREASELELLPEVPPVPPLEALVPVVPEEDADALVPVFPFEPEEEPRLLLC</sequence>
<protein>
    <submittedName>
        <fullName evidence="1">Uncharacterized protein</fullName>
    </submittedName>
</protein>
<evidence type="ECO:0000313" key="2">
    <source>
        <dbReference type="Proteomes" id="UP000563094"/>
    </source>
</evidence>
<gene>
    <name evidence="1" type="ORF">FHS90_001612</name>
</gene>